<feature type="compositionally biased region" description="Basic and acidic residues" evidence="1">
    <location>
        <begin position="14"/>
        <end position="24"/>
    </location>
</feature>
<evidence type="ECO:0000313" key="3">
    <source>
        <dbReference type="Proteomes" id="UP001362999"/>
    </source>
</evidence>
<comment type="caution">
    <text evidence="2">The sequence shown here is derived from an EMBL/GenBank/DDBJ whole genome shotgun (WGS) entry which is preliminary data.</text>
</comment>
<dbReference type="AlphaFoldDB" id="A0AAV9Z1Y8"/>
<dbReference type="Proteomes" id="UP001362999">
    <property type="component" value="Unassembled WGS sequence"/>
</dbReference>
<evidence type="ECO:0008006" key="4">
    <source>
        <dbReference type="Google" id="ProtNLM"/>
    </source>
</evidence>
<gene>
    <name evidence="2" type="ORF">R3P38DRAFT_2815300</name>
</gene>
<protein>
    <recommendedName>
        <fullName evidence="4">BZIP domain-containing protein</fullName>
    </recommendedName>
</protein>
<accession>A0AAV9Z1Y8</accession>
<feature type="compositionally biased region" description="Polar residues" evidence="1">
    <location>
        <begin position="1"/>
        <end position="12"/>
    </location>
</feature>
<feature type="region of interest" description="Disordered" evidence="1">
    <location>
        <begin position="1"/>
        <end position="74"/>
    </location>
</feature>
<evidence type="ECO:0000313" key="2">
    <source>
        <dbReference type="EMBL" id="KAK6967165.1"/>
    </source>
</evidence>
<sequence>MPTSGSTSFKQHPNSHERHSDTPKPEIPAPGALYNVDKPTSRVTLPLTENDPIPPLSPDSNVTAAPNFPVPLRPPPTSYRRTLFAPARLAAARSAFAQPRRTFLHNITMAKSTDGDELVYARRADTAHKYRMRNKELSNERAKLRMRDKRQQIRQGSSDLQLEHRIRAKLYRRTYRARCKQRGVLPTAPMTNNQLMRWSSWLGTTIVTPNVGRRW</sequence>
<dbReference type="EMBL" id="JAWWNJ010000242">
    <property type="protein sequence ID" value="KAK6967165.1"/>
    <property type="molecule type" value="Genomic_DNA"/>
</dbReference>
<organism evidence="2 3">
    <name type="scientific">Favolaschia claudopus</name>
    <dbReference type="NCBI Taxonomy" id="2862362"/>
    <lineage>
        <taxon>Eukaryota</taxon>
        <taxon>Fungi</taxon>
        <taxon>Dikarya</taxon>
        <taxon>Basidiomycota</taxon>
        <taxon>Agaricomycotina</taxon>
        <taxon>Agaricomycetes</taxon>
        <taxon>Agaricomycetidae</taxon>
        <taxon>Agaricales</taxon>
        <taxon>Marasmiineae</taxon>
        <taxon>Mycenaceae</taxon>
        <taxon>Favolaschia</taxon>
    </lineage>
</organism>
<proteinExistence type="predicted"/>
<keyword evidence="3" id="KW-1185">Reference proteome</keyword>
<evidence type="ECO:0000256" key="1">
    <source>
        <dbReference type="SAM" id="MobiDB-lite"/>
    </source>
</evidence>
<reference evidence="2 3" key="1">
    <citation type="journal article" date="2024" name="J Genomics">
        <title>Draft genome sequencing and assembly of Favolaschia claudopus CIRM-BRFM 2984 isolated from oak limbs.</title>
        <authorList>
            <person name="Navarro D."/>
            <person name="Drula E."/>
            <person name="Chaduli D."/>
            <person name="Cazenave R."/>
            <person name="Ahrendt S."/>
            <person name="Wang J."/>
            <person name="Lipzen A."/>
            <person name="Daum C."/>
            <person name="Barry K."/>
            <person name="Grigoriev I.V."/>
            <person name="Favel A."/>
            <person name="Rosso M.N."/>
            <person name="Martin F."/>
        </authorList>
    </citation>
    <scope>NUCLEOTIDE SEQUENCE [LARGE SCALE GENOMIC DNA]</scope>
    <source>
        <strain evidence="2 3">CIRM-BRFM 2984</strain>
    </source>
</reference>
<name>A0AAV9Z1Y8_9AGAR</name>